<dbReference type="InterPro" id="IPR051678">
    <property type="entry name" value="AGP_Transferase"/>
</dbReference>
<dbReference type="Gene3D" id="3.90.1200.10">
    <property type="match status" value="1"/>
</dbReference>
<dbReference type="RefSeq" id="WP_169380037.1">
    <property type="nucleotide sequence ID" value="NZ_JAAXLA010000006.1"/>
</dbReference>
<organism evidence="2 3">
    <name type="scientific">Pseudonocardia acidicola</name>
    <dbReference type="NCBI Taxonomy" id="2724939"/>
    <lineage>
        <taxon>Bacteria</taxon>
        <taxon>Bacillati</taxon>
        <taxon>Actinomycetota</taxon>
        <taxon>Actinomycetes</taxon>
        <taxon>Pseudonocardiales</taxon>
        <taxon>Pseudonocardiaceae</taxon>
        <taxon>Pseudonocardia</taxon>
    </lineage>
</organism>
<dbReference type="PANTHER" id="PTHR21310">
    <property type="entry name" value="AMINOGLYCOSIDE PHOSPHOTRANSFERASE-RELATED-RELATED"/>
    <property type="match status" value="1"/>
</dbReference>
<dbReference type="Pfam" id="PF01636">
    <property type="entry name" value="APH"/>
    <property type="match status" value="1"/>
</dbReference>
<keyword evidence="3" id="KW-1185">Reference proteome</keyword>
<sequence>MSAAADEAVRAPWQELLPPGRRFVALPSRHRPVVVAEFERPVLSYVRTSLLAAPPRSGLPSWVYAAARQALRIRPLWRLLPRPASRGPGGAEPAGALAGFVADGDKRLVVLQHSRDPDARCVLLLFTPNEPSPSHAVKIAGDVRAAARIDREAQRLLALQRVHSRHLAGSVPQVLDVLDHGGRPALVTTAQRGVPMLVRYHRRGHTADPEAVRADLAAASRWLLLAQSATLGPAAPLDLAPGTAERLRARLTAAPAADRVLDRLGALRARLGRYAAPTTLVHGDFWPGNLLTDRGEITGVVDWEHSELAGNPVRDIARFALAYSIYLDRHTRPGRPVPGHPRLVAGRPGAGAGYGIDGTGWYPDLVRGFLTAGLTRLGLPAACGRDAVLAEIAALAAEATDPDFARDQLTLFMTLSETTP</sequence>
<accession>A0ABX1S6U5</accession>
<dbReference type="EMBL" id="JAAXLA010000006">
    <property type="protein sequence ID" value="NMH96644.1"/>
    <property type="molecule type" value="Genomic_DNA"/>
</dbReference>
<feature type="domain" description="Aminoglycoside phosphotransferase" evidence="1">
    <location>
        <begin position="137"/>
        <end position="320"/>
    </location>
</feature>
<name>A0ABX1S6U5_9PSEU</name>
<protein>
    <submittedName>
        <fullName evidence="2">Aminoglycoside phosphotransferase family protein</fullName>
    </submittedName>
</protein>
<dbReference type="Proteomes" id="UP000820669">
    <property type="component" value="Unassembled WGS sequence"/>
</dbReference>
<gene>
    <name evidence="2" type="ORF">HF526_04845</name>
</gene>
<dbReference type="InterPro" id="IPR002575">
    <property type="entry name" value="Aminoglycoside_PTrfase"/>
</dbReference>
<evidence type="ECO:0000313" key="3">
    <source>
        <dbReference type="Proteomes" id="UP000820669"/>
    </source>
</evidence>
<evidence type="ECO:0000313" key="2">
    <source>
        <dbReference type="EMBL" id="NMH96644.1"/>
    </source>
</evidence>
<dbReference type="InterPro" id="IPR011009">
    <property type="entry name" value="Kinase-like_dom_sf"/>
</dbReference>
<dbReference type="SUPFAM" id="SSF56112">
    <property type="entry name" value="Protein kinase-like (PK-like)"/>
    <property type="match status" value="1"/>
</dbReference>
<proteinExistence type="predicted"/>
<comment type="caution">
    <text evidence="2">The sequence shown here is derived from an EMBL/GenBank/DDBJ whole genome shotgun (WGS) entry which is preliminary data.</text>
</comment>
<evidence type="ECO:0000259" key="1">
    <source>
        <dbReference type="Pfam" id="PF01636"/>
    </source>
</evidence>
<reference evidence="2 3" key="1">
    <citation type="submission" date="2020-04" db="EMBL/GenBank/DDBJ databases">
        <authorList>
            <person name="Klaysubun C."/>
            <person name="Duangmal K."/>
            <person name="Lipun K."/>
        </authorList>
    </citation>
    <scope>NUCLEOTIDE SEQUENCE [LARGE SCALE GENOMIC DNA]</scope>
    <source>
        <strain evidence="2 3">K10HN5</strain>
    </source>
</reference>